<evidence type="ECO:0000313" key="9">
    <source>
        <dbReference type="EMBL" id="MCZ8537741.1"/>
    </source>
</evidence>
<dbReference type="RefSeq" id="WP_269926810.1">
    <property type="nucleotide sequence ID" value="NZ_JAMKBJ010000009.1"/>
</dbReference>
<dbReference type="InterPro" id="IPR003439">
    <property type="entry name" value="ABC_transporter-like_ATP-bd"/>
</dbReference>
<dbReference type="PANTHER" id="PTHR43297">
    <property type="entry name" value="OLIGOPEPTIDE TRANSPORT ATP-BINDING PROTEIN APPD"/>
    <property type="match status" value="1"/>
</dbReference>
<dbReference type="GO" id="GO:0005886">
    <property type="term" value="C:plasma membrane"/>
    <property type="evidence" value="ECO:0007669"/>
    <property type="project" value="UniProtKB-SubCell"/>
</dbReference>
<keyword evidence="10" id="KW-1185">Reference proteome</keyword>
<reference evidence="9" key="1">
    <citation type="submission" date="2022-05" db="EMBL/GenBank/DDBJ databases">
        <authorList>
            <person name="Colautti A."/>
            <person name="Iacumin L."/>
        </authorList>
    </citation>
    <scope>NUCLEOTIDE SEQUENCE</scope>
    <source>
        <strain evidence="9">SK 55</strain>
    </source>
</reference>
<name>A0A9X3LIP5_9BACL</name>
<dbReference type="GO" id="GO:0015833">
    <property type="term" value="P:peptide transport"/>
    <property type="evidence" value="ECO:0007669"/>
    <property type="project" value="InterPro"/>
</dbReference>
<proteinExistence type="inferred from homology"/>
<dbReference type="PROSITE" id="PS50893">
    <property type="entry name" value="ABC_TRANSPORTER_2"/>
    <property type="match status" value="1"/>
</dbReference>
<dbReference type="PANTHER" id="PTHR43297:SF2">
    <property type="entry name" value="DIPEPTIDE TRANSPORT ATP-BINDING PROTEIN DPPD"/>
    <property type="match status" value="1"/>
</dbReference>
<evidence type="ECO:0000313" key="10">
    <source>
        <dbReference type="Proteomes" id="UP001152173"/>
    </source>
</evidence>
<dbReference type="InterPro" id="IPR050388">
    <property type="entry name" value="ABC_Ni/Peptide_Import"/>
</dbReference>
<feature type="domain" description="ABC transporter" evidence="8">
    <location>
        <begin position="47"/>
        <end position="298"/>
    </location>
</feature>
<dbReference type="SUPFAM" id="SSF52540">
    <property type="entry name" value="P-loop containing nucleoside triphosphate hydrolases"/>
    <property type="match status" value="1"/>
</dbReference>
<dbReference type="Gene3D" id="3.40.50.300">
    <property type="entry name" value="P-loop containing nucleotide triphosphate hydrolases"/>
    <property type="match status" value="1"/>
</dbReference>
<dbReference type="AlphaFoldDB" id="A0A9X3LIP5"/>
<dbReference type="Pfam" id="PF08352">
    <property type="entry name" value="oligo_HPY"/>
    <property type="match status" value="1"/>
</dbReference>
<dbReference type="InterPro" id="IPR013563">
    <property type="entry name" value="Oligopep_ABC_C"/>
</dbReference>
<dbReference type="InterPro" id="IPR017871">
    <property type="entry name" value="ABC_transporter-like_CS"/>
</dbReference>
<accession>A0A9X3LIP5</accession>
<evidence type="ECO:0000256" key="7">
    <source>
        <dbReference type="ARBA" id="ARBA00023136"/>
    </source>
</evidence>
<comment type="similarity">
    <text evidence="2">Belongs to the ABC transporter superfamily.</text>
</comment>
<sequence>MNEQQLENARELAKERRAEVGRSQQAVVTAHTQKTKRKKVITDDIILSVDNLHVSFKTYGGNVHAVRGVSFDLRKGETLAIVGESGCGKSVTSNAIMGLIPQPPGRISDGKVMFKDVNLTNMTKKELRKVQGVDISMIFQDPMTALNPTLTIGEQLMEGVLTHTKASKAEAKEKALAMLRLVGIPNPQERLKQYPHQFSGGMRQRIVIAIALICEPELLIADEPTTALDVTIQAQILELFEEIQAKTGVSIVLITHDLGVVAKIADRIAVMYAGKIIELGTKREIFYTPQHPYTQGLLNSVPRLDLIAEELQPIEGTPPDLFAPPKGCAFTARCPFAMEVCEHVHPDTTIKSATHRVDCWLQDKRAQAFLATAQK</sequence>
<dbReference type="GO" id="GO:0005524">
    <property type="term" value="F:ATP binding"/>
    <property type="evidence" value="ECO:0007669"/>
    <property type="project" value="UniProtKB-KW"/>
</dbReference>
<evidence type="ECO:0000256" key="2">
    <source>
        <dbReference type="ARBA" id="ARBA00005417"/>
    </source>
</evidence>
<evidence type="ECO:0000259" key="8">
    <source>
        <dbReference type="PROSITE" id="PS50893"/>
    </source>
</evidence>
<evidence type="ECO:0000256" key="4">
    <source>
        <dbReference type="ARBA" id="ARBA00022475"/>
    </source>
</evidence>
<evidence type="ECO:0000256" key="3">
    <source>
        <dbReference type="ARBA" id="ARBA00022448"/>
    </source>
</evidence>
<comment type="caution">
    <text evidence="9">The sequence shown here is derived from an EMBL/GenBank/DDBJ whole genome shotgun (WGS) entry which is preliminary data.</text>
</comment>
<dbReference type="GO" id="GO:0016887">
    <property type="term" value="F:ATP hydrolysis activity"/>
    <property type="evidence" value="ECO:0007669"/>
    <property type="project" value="InterPro"/>
</dbReference>
<dbReference type="EMBL" id="JAMKBJ010000009">
    <property type="protein sequence ID" value="MCZ8537741.1"/>
    <property type="molecule type" value="Genomic_DNA"/>
</dbReference>
<evidence type="ECO:0000256" key="5">
    <source>
        <dbReference type="ARBA" id="ARBA00022741"/>
    </source>
</evidence>
<dbReference type="FunFam" id="3.40.50.300:FF:000016">
    <property type="entry name" value="Oligopeptide ABC transporter ATP-binding component"/>
    <property type="match status" value="1"/>
</dbReference>
<dbReference type="SMART" id="SM00382">
    <property type="entry name" value="AAA"/>
    <property type="match status" value="1"/>
</dbReference>
<dbReference type="InterPro" id="IPR027417">
    <property type="entry name" value="P-loop_NTPase"/>
</dbReference>
<dbReference type="PROSITE" id="PS00211">
    <property type="entry name" value="ABC_TRANSPORTER_1"/>
    <property type="match status" value="1"/>
</dbReference>
<evidence type="ECO:0000256" key="1">
    <source>
        <dbReference type="ARBA" id="ARBA00004202"/>
    </source>
</evidence>
<evidence type="ECO:0000256" key="6">
    <source>
        <dbReference type="ARBA" id="ARBA00022840"/>
    </source>
</evidence>
<dbReference type="Pfam" id="PF00005">
    <property type="entry name" value="ABC_tran"/>
    <property type="match status" value="1"/>
</dbReference>
<dbReference type="InterPro" id="IPR003593">
    <property type="entry name" value="AAA+_ATPase"/>
</dbReference>
<dbReference type="Proteomes" id="UP001152173">
    <property type="component" value="Unassembled WGS sequence"/>
</dbReference>
<keyword evidence="7" id="KW-0472">Membrane</keyword>
<keyword evidence="3" id="KW-0813">Transport</keyword>
<keyword evidence="5" id="KW-0547">Nucleotide-binding</keyword>
<dbReference type="NCBIfam" id="TIGR01727">
    <property type="entry name" value="oligo_HPY"/>
    <property type="match status" value="1"/>
</dbReference>
<keyword evidence="6 9" id="KW-0067">ATP-binding</keyword>
<comment type="subcellular location">
    <subcellularLocation>
        <location evidence="1">Cell membrane</location>
        <topology evidence="1">Peripheral membrane protein</topology>
    </subcellularLocation>
</comment>
<organism evidence="9 10">
    <name type="scientific">Paenisporosarcina quisquiliarum</name>
    <dbReference type="NCBI Taxonomy" id="365346"/>
    <lineage>
        <taxon>Bacteria</taxon>
        <taxon>Bacillati</taxon>
        <taxon>Bacillota</taxon>
        <taxon>Bacilli</taxon>
        <taxon>Bacillales</taxon>
        <taxon>Caryophanaceae</taxon>
        <taxon>Paenisporosarcina</taxon>
    </lineage>
</organism>
<protein>
    <submittedName>
        <fullName evidence="9">ABC transporter ATP-binding protein</fullName>
    </submittedName>
</protein>
<keyword evidence="4" id="KW-1003">Cell membrane</keyword>
<dbReference type="CDD" id="cd03257">
    <property type="entry name" value="ABC_NikE_OppD_transporters"/>
    <property type="match status" value="1"/>
</dbReference>
<gene>
    <name evidence="9" type="ORF">M9R32_11155</name>
</gene>